<feature type="transmembrane region" description="Helical" evidence="1">
    <location>
        <begin position="106"/>
        <end position="123"/>
    </location>
</feature>
<keyword evidence="1" id="KW-0812">Transmembrane</keyword>
<evidence type="ECO:0000313" key="2">
    <source>
        <dbReference type="EMBL" id="CBF71829.1"/>
    </source>
</evidence>
<keyword evidence="3" id="KW-1185">Reference proteome</keyword>
<reference evidence="3" key="2">
    <citation type="journal article" date="2009" name="Fungal Genet. Biol.">
        <title>The 2008 update of the Aspergillus nidulans genome annotation: a community effort.</title>
        <authorList>
            <person name="Wortman J.R."/>
            <person name="Gilsenan J.M."/>
            <person name="Joardar V."/>
            <person name="Deegan J."/>
            <person name="Clutterbuck J."/>
            <person name="Andersen M.R."/>
            <person name="Archer D."/>
            <person name="Bencina M."/>
            <person name="Braus G."/>
            <person name="Coutinho P."/>
            <person name="von Dohren H."/>
            <person name="Doonan J."/>
            <person name="Driessen A.J."/>
            <person name="Durek P."/>
            <person name="Espeso E."/>
            <person name="Fekete E."/>
            <person name="Flipphi M."/>
            <person name="Estrada C.G."/>
            <person name="Geysens S."/>
            <person name="Goldman G."/>
            <person name="de Groot P.W."/>
            <person name="Hansen K."/>
            <person name="Harris S.D."/>
            <person name="Heinekamp T."/>
            <person name="Helmstaedt K."/>
            <person name="Henrissat B."/>
            <person name="Hofmann G."/>
            <person name="Homan T."/>
            <person name="Horio T."/>
            <person name="Horiuchi H."/>
            <person name="James S."/>
            <person name="Jones M."/>
            <person name="Karaffa L."/>
            <person name="Karanyi Z."/>
            <person name="Kato M."/>
            <person name="Keller N."/>
            <person name="Kelly D.E."/>
            <person name="Kiel J.A."/>
            <person name="Kim J.M."/>
            <person name="van der Klei I.J."/>
            <person name="Klis F.M."/>
            <person name="Kovalchuk A."/>
            <person name="Krasevec N."/>
            <person name="Kubicek C.P."/>
            <person name="Liu B."/>
            <person name="Maccabe A."/>
            <person name="Meyer V."/>
            <person name="Mirabito P."/>
            <person name="Miskei M."/>
            <person name="Mos M."/>
            <person name="Mullins J."/>
            <person name="Nelson D.R."/>
            <person name="Nielsen J."/>
            <person name="Oakley B.R."/>
            <person name="Osmani S.A."/>
            <person name="Pakula T."/>
            <person name="Paszewski A."/>
            <person name="Paulsen I."/>
            <person name="Pilsyk S."/>
            <person name="Pocsi I."/>
            <person name="Punt P.J."/>
            <person name="Ram A.F."/>
            <person name="Ren Q."/>
            <person name="Robellet X."/>
            <person name="Robson G."/>
            <person name="Seiboth B."/>
            <person name="van Solingen P."/>
            <person name="Specht T."/>
            <person name="Sun J."/>
            <person name="Taheri-Talesh N."/>
            <person name="Takeshita N."/>
            <person name="Ussery D."/>
            <person name="vanKuyk P.A."/>
            <person name="Visser H."/>
            <person name="van de Vondervoort P.J."/>
            <person name="de Vries R.P."/>
            <person name="Walton J."/>
            <person name="Xiang X."/>
            <person name="Xiong Y."/>
            <person name="Zeng A.P."/>
            <person name="Brandt B.W."/>
            <person name="Cornell M.J."/>
            <person name="van den Hondel C.A."/>
            <person name="Visser J."/>
            <person name="Oliver S.G."/>
            <person name="Turner G."/>
        </authorList>
    </citation>
    <scope>GENOME REANNOTATION</scope>
    <source>
        <strain evidence="3">FGSC A4 / ATCC 38163 / CBS 112.46 / NRRL 194 / M139</strain>
    </source>
</reference>
<feature type="transmembrane region" description="Helical" evidence="1">
    <location>
        <begin position="51"/>
        <end position="70"/>
    </location>
</feature>
<evidence type="ECO:0000313" key="3">
    <source>
        <dbReference type="Proteomes" id="UP000000560"/>
    </source>
</evidence>
<dbReference type="Proteomes" id="UP000000560">
    <property type="component" value="Chromosome I"/>
</dbReference>
<accession>Q5AXM2</accession>
<organism evidence="2 3">
    <name type="scientific">Emericella nidulans (strain FGSC A4 / ATCC 38163 / CBS 112.46 / NRRL 194 / M139)</name>
    <name type="common">Aspergillus nidulans</name>
    <dbReference type="NCBI Taxonomy" id="227321"/>
    <lineage>
        <taxon>Eukaryota</taxon>
        <taxon>Fungi</taxon>
        <taxon>Dikarya</taxon>
        <taxon>Ascomycota</taxon>
        <taxon>Pezizomycotina</taxon>
        <taxon>Eurotiomycetes</taxon>
        <taxon>Eurotiomycetidae</taxon>
        <taxon>Eurotiales</taxon>
        <taxon>Aspergillaceae</taxon>
        <taxon>Aspergillus</taxon>
        <taxon>Aspergillus subgen. Nidulantes</taxon>
    </lineage>
</organism>
<gene>
    <name evidence="2" type="ORF">ANIA_06958</name>
</gene>
<dbReference type="EMBL" id="BN001301">
    <property type="protein sequence ID" value="CBF71829.1"/>
    <property type="molecule type" value="Genomic_DNA"/>
</dbReference>
<dbReference type="VEuPathDB" id="FungiDB:AN6958"/>
<keyword evidence="1" id="KW-1133">Transmembrane helix</keyword>
<sequence length="205" mass="23051">MYYYLPTLPISLFRLTNRAARLLRLANLSRILLHGNGCSARGEVGMRRADVVYNSCAISVLFVIMILLQFSEMGGETGSRFWVASFAAYADQDGGGCGGDDLKFRIVWKIFNTAFIPVIYLFFAEISNRTLEDLNAYYQPDPTLLAIRNTDAISVKQPLKYIQHEDEEMRKNAKAGGANIREERFAVGRTCGVSRSTERRDSAFP</sequence>
<dbReference type="OrthoDB" id="4510268at2759"/>
<keyword evidence="1" id="KW-0472">Membrane</keyword>
<dbReference type="InParanoid" id="Q5AXM2"/>
<name>Q5AXM2_EMENI</name>
<proteinExistence type="predicted"/>
<dbReference type="GeneID" id="2870435"/>
<dbReference type="RefSeq" id="XP_664562.1">
    <property type="nucleotide sequence ID" value="XM_659470.1"/>
</dbReference>
<accession>C8V395</accession>
<dbReference type="KEGG" id="ani:ANIA_06958"/>
<protein>
    <submittedName>
        <fullName evidence="2">Uncharacterized protein</fullName>
    </submittedName>
</protein>
<dbReference type="HOGENOM" id="CLU_001265_17_1_1"/>
<dbReference type="AlphaFoldDB" id="Q5AXM2"/>
<reference evidence="3" key="1">
    <citation type="journal article" date="2005" name="Nature">
        <title>Sequencing of Aspergillus nidulans and comparative analysis with A. fumigatus and A. oryzae.</title>
        <authorList>
            <person name="Galagan J.E."/>
            <person name="Calvo S.E."/>
            <person name="Cuomo C."/>
            <person name="Ma L.J."/>
            <person name="Wortman J.R."/>
            <person name="Batzoglou S."/>
            <person name="Lee S.I."/>
            <person name="Basturkmen M."/>
            <person name="Spevak C.C."/>
            <person name="Clutterbuck J."/>
            <person name="Kapitonov V."/>
            <person name="Jurka J."/>
            <person name="Scazzocchio C."/>
            <person name="Farman M."/>
            <person name="Butler J."/>
            <person name="Purcell S."/>
            <person name="Harris S."/>
            <person name="Braus G.H."/>
            <person name="Draht O."/>
            <person name="Busch S."/>
            <person name="D'Enfert C."/>
            <person name="Bouchier C."/>
            <person name="Goldman G.H."/>
            <person name="Bell-Pedersen D."/>
            <person name="Griffiths-Jones S."/>
            <person name="Doonan J.H."/>
            <person name="Yu J."/>
            <person name="Vienken K."/>
            <person name="Pain A."/>
            <person name="Freitag M."/>
            <person name="Selker E.U."/>
            <person name="Archer D.B."/>
            <person name="Penalva M.A."/>
            <person name="Oakley B.R."/>
            <person name="Momany M."/>
            <person name="Tanaka T."/>
            <person name="Kumagai T."/>
            <person name="Asai K."/>
            <person name="Machida M."/>
            <person name="Nierman W.C."/>
            <person name="Denning D.W."/>
            <person name="Caddick M."/>
            <person name="Hynes M."/>
            <person name="Paoletti M."/>
            <person name="Fischer R."/>
            <person name="Miller B."/>
            <person name="Dyer P."/>
            <person name="Sachs M.S."/>
            <person name="Osmani S.A."/>
            <person name="Birren B.W."/>
        </authorList>
    </citation>
    <scope>NUCLEOTIDE SEQUENCE [LARGE SCALE GENOMIC DNA]</scope>
    <source>
        <strain evidence="3">FGSC A4 / ATCC 38163 / CBS 112.46 / NRRL 194 / M139</strain>
    </source>
</reference>
<evidence type="ECO:0000256" key="1">
    <source>
        <dbReference type="SAM" id="Phobius"/>
    </source>
</evidence>